<feature type="region of interest" description="Disordered" evidence="1">
    <location>
        <begin position="69"/>
        <end position="96"/>
    </location>
</feature>
<evidence type="ECO:0000313" key="3">
    <source>
        <dbReference type="Proteomes" id="UP000324222"/>
    </source>
</evidence>
<dbReference type="Proteomes" id="UP000324222">
    <property type="component" value="Unassembled WGS sequence"/>
</dbReference>
<dbReference type="EMBL" id="VSRR010031861">
    <property type="protein sequence ID" value="MPC70863.1"/>
    <property type="molecule type" value="Genomic_DNA"/>
</dbReference>
<reference evidence="2 3" key="1">
    <citation type="submission" date="2019-05" db="EMBL/GenBank/DDBJ databases">
        <title>Another draft genome of Portunus trituberculatus and its Hox gene families provides insights of decapod evolution.</title>
        <authorList>
            <person name="Jeong J.-H."/>
            <person name="Song I."/>
            <person name="Kim S."/>
            <person name="Choi T."/>
            <person name="Kim D."/>
            <person name="Ryu S."/>
            <person name="Kim W."/>
        </authorList>
    </citation>
    <scope>NUCLEOTIDE SEQUENCE [LARGE SCALE GENOMIC DNA]</scope>
    <source>
        <tissue evidence="2">Muscle</tissue>
    </source>
</reference>
<organism evidence="2 3">
    <name type="scientific">Portunus trituberculatus</name>
    <name type="common">Swimming crab</name>
    <name type="synonym">Neptunus trituberculatus</name>
    <dbReference type="NCBI Taxonomy" id="210409"/>
    <lineage>
        <taxon>Eukaryota</taxon>
        <taxon>Metazoa</taxon>
        <taxon>Ecdysozoa</taxon>
        <taxon>Arthropoda</taxon>
        <taxon>Crustacea</taxon>
        <taxon>Multicrustacea</taxon>
        <taxon>Malacostraca</taxon>
        <taxon>Eumalacostraca</taxon>
        <taxon>Eucarida</taxon>
        <taxon>Decapoda</taxon>
        <taxon>Pleocyemata</taxon>
        <taxon>Brachyura</taxon>
        <taxon>Eubrachyura</taxon>
        <taxon>Portunoidea</taxon>
        <taxon>Portunidae</taxon>
        <taxon>Portuninae</taxon>
        <taxon>Portunus</taxon>
    </lineage>
</organism>
<comment type="caution">
    <text evidence="2">The sequence shown here is derived from an EMBL/GenBank/DDBJ whole genome shotgun (WGS) entry which is preliminary data.</text>
</comment>
<keyword evidence="3" id="KW-1185">Reference proteome</keyword>
<feature type="compositionally biased region" description="Basic and acidic residues" evidence="1">
    <location>
        <begin position="70"/>
        <end position="79"/>
    </location>
</feature>
<sequence length="121" mass="13704">MPGVDGNLGSRVEGVRFVWCQFSAKHFCLATNQLQGKVNCFLLALHFKAQLTVLLQLELLLTHGAAVHSSADERQDTQQRRHRGTQSVGSRDRFKRNQVELPHLQVILAKEKFENYCSKAT</sequence>
<proteinExistence type="predicted"/>
<evidence type="ECO:0000313" key="2">
    <source>
        <dbReference type="EMBL" id="MPC70863.1"/>
    </source>
</evidence>
<protein>
    <submittedName>
        <fullName evidence="2">Uncharacterized protein</fullName>
    </submittedName>
</protein>
<dbReference type="AlphaFoldDB" id="A0A5B7HL15"/>
<accession>A0A5B7HL15</accession>
<evidence type="ECO:0000256" key="1">
    <source>
        <dbReference type="SAM" id="MobiDB-lite"/>
    </source>
</evidence>
<name>A0A5B7HL15_PORTR</name>
<gene>
    <name evidence="2" type="ORF">E2C01_065124</name>
</gene>